<evidence type="ECO:0000313" key="4">
    <source>
        <dbReference type="Proteomes" id="UP000029738"/>
    </source>
</evidence>
<accession>A0A0C1N972</accession>
<reference evidence="2" key="2">
    <citation type="submission" date="2019-11" db="EMBL/GenBank/DDBJ databases">
        <title>Improved Assembly of Tolypothrix boutellei genome.</title>
        <authorList>
            <person name="Sarangi A.N."/>
            <person name="Mukherjee M."/>
            <person name="Ghosh S."/>
            <person name="Singh D."/>
            <person name="Das A."/>
            <person name="Kant S."/>
            <person name="Prusty A."/>
            <person name="Tripathy S."/>
        </authorList>
    </citation>
    <scope>NUCLEOTIDE SEQUENCE</scope>
    <source>
        <strain evidence="2">VB521301</strain>
    </source>
</reference>
<feature type="transmembrane region" description="Helical" evidence="1">
    <location>
        <begin position="130"/>
        <end position="146"/>
    </location>
</feature>
<feature type="transmembrane region" description="Helical" evidence="1">
    <location>
        <begin position="153"/>
        <end position="177"/>
    </location>
</feature>
<evidence type="ECO:0000313" key="3">
    <source>
        <dbReference type="EMBL" id="KIE09176.1"/>
    </source>
</evidence>
<feature type="transmembrane region" description="Helical" evidence="1">
    <location>
        <begin position="103"/>
        <end position="124"/>
    </location>
</feature>
<proteinExistence type="predicted"/>
<dbReference type="RefSeq" id="WP_038084813.1">
    <property type="nucleotide sequence ID" value="NZ_JHEG04000001.1"/>
</dbReference>
<gene>
    <name evidence="3" type="ORF">DA73_0232730</name>
    <name evidence="2" type="ORF">DA73_0400006190</name>
</gene>
<dbReference type="Proteomes" id="UP000029738">
    <property type="component" value="Unassembled WGS sequence"/>
</dbReference>
<name>A0A0C1N972_9CYAN</name>
<protein>
    <submittedName>
        <fullName evidence="2 3">ABC transporter permease</fullName>
    </submittedName>
</protein>
<dbReference type="OrthoDB" id="468402at2"/>
<keyword evidence="4" id="KW-1185">Reference proteome</keyword>
<organism evidence="3">
    <name type="scientific">Tolypothrix bouteillei VB521301</name>
    <dbReference type="NCBI Taxonomy" id="1479485"/>
    <lineage>
        <taxon>Bacteria</taxon>
        <taxon>Bacillati</taxon>
        <taxon>Cyanobacteriota</taxon>
        <taxon>Cyanophyceae</taxon>
        <taxon>Nostocales</taxon>
        <taxon>Tolypothrichaceae</taxon>
        <taxon>Tolypothrix</taxon>
    </lineage>
</organism>
<keyword evidence="1" id="KW-1133">Transmembrane helix</keyword>
<keyword evidence="1" id="KW-0812">Transmembrane</keyword>
<comment type="caution">
    <text evidence="3">The sequence shown here is derived from an EMBL/GenBank/DDBJ whole genome shotgun (WGS) entry which is preliminary data.</text>
</comment>
<dbReference type="PANTHER" id="PTHR43471">
    <property type="entry name" value="ABC TRANSPORTER PERMEASE"/>
    <property type="match status" value="1"/>
</dbReference>
<dbReference type="GO" id="GO:0140359">
    <property type="term" value="F:ABC-type transporter activity"/>
    <property type="evidence" value="ECO:0007669"/>
    <property type="project" value="InterPro"/>
</dbReference>
<dbReference type="EMBL" id="JHEG02000058">
    <property type="protein sequence ID" value="KIE09176.1"/>
    <property type="molecule type" value="Genomic_DNA"/>
</dbReference>
<feature type="transmembrane region" description="Helical" evidence="1">
    <location>
        <begin position="236"/>
        <end position="254"/>
    </location>
</feature>
<evidence type="ECO:0000256" key="1">
    <source>
        <dbReference type="SAM" id="Phobius"/>
    </source>
</evidence>
<feature type="transmembrane region" description="Helical" evidence="1">
    <location>
        <begin position="21"/>
        <end position="40"/>
    </location>
</feature>
<sequence>MNFNRVFVLANNVFREVVRDRILYIVCFYTIVLGIAIRLLPDFAAATEDKMFLDFGLAAMSILGLIVAIFVGTGLVNKEIEKRTILVLIAKPVSRSEFITGKYLGLLMVLAVLMAAMTVIYLIFLHMGHISYPIVSILVSTIFLFFQLSLMAAIAVTLGVFTSSILATALTFAIYLAGNITQDLLQLGRLSQNPSIERITQALYLVLPDLSRLDLKNDAVYGFGALPDPITLLLNAGYGLLYTMMLLFIAIFSFSQREF</sequence>
<keyword evidence="1" id="KW-0472">Membrane</keyword>
<feature type="transmembrane region" description="Helical" evidence="1">
    <location>
        <begin position="52"/>
        <end position="76"/>
    </location>
</feature>
<dbReference type="STRING" id="1479485.DA73_0232730"/>
<dbReference type="GO" id="GO:0005886">
    <property type="term" value="C:plasma membrane"/>
    <property type="evidence" value="ECO:0007669"/>
    <property type="project" value="UniProtKB-SubCell"/>
</dbReference>
<reference evidence="3" key="1">
    <citation type="journal article" date="2015" name="Genome Announc.">
        <title>Draft Genome Sequence of Tolypothrix boutellei Strain VB521301.</title>
        <authorList>
            <person name="Chandrababunaidu M.M."/>
            <person name="Singh D."/>
            <person name="Sen D."/>
            <person name="Bhan S."/>
            <person name="Das S."/>
            <person name="Gupta A."/>
            <person name="Adhikary S.P."/>
            <person name="Tripathy S."/>
        </authorList>
    </citation>
    <scope>NUCLEOTIDE SEQUENCE</scope>
    <source>
        <strain evidence="3">VB521301</strain>
    </source>
</reference>
<dbReference type="Pfam" id="PF12679">
    <property type="entry name" value="ABC2_membrane_2"/>
    <property type="match status" value="1"/>
</dbReference>
<evidence type="ECO:0000313" key="2">
    <source>
        <dbReference type="EMBL" id="KAF3885097.1"/>
    </source>
</evidence>
<dbReference type="EMBL" id="JHEG04000001">
    <property type="protein sequence ID" value="KAF3885097.1"/>
    <property type="molecule type" value="Genomic_DNA"/>
</dbReference>
<dbReference type="AlphaFoldDB" id="A0A0C1N972"/>
<dbReference type="PANTHER" id="PTHR43471:SF10">
    <property type="entry name" value="SLL1107 PROTEIN"/>
    <property type="match status" value="1"/>
</dbReference>